<feature type="region of interest" description="Disordered" evidence="2">
    <location>
        <begin position="229"/>
        <end position="251"/>
    </location>
</feature>
<dbReference type="InterPro" id="IPR001841">
    <property type="entry name" value="Znf_RING"/>
</dbReference>
<evidence type="ECO:0000256" key="1">
    <source>
        <dbReference type="PROSITE-ProRule" id="PRU00175"/>
    </source>
</evidence>
<accession>A0A3G4ZVZ7</accession>
<feature type="domain" description="RING-type" evidence="4">
    <location>
        <begin position="188"/>
        <end position="228"/>
    </location>
</feature>
<dbReference type="EMBL" id="MK072133">
    <property type="protein sequence ID" value="AYV79065.1"/>
    <property type="molecule type" value="Genomic_DNA"/>
</dbReference>
<dbReference type="PROSITE" id="PS50089">
    <property type="entry name" value="ZF_RING_2"/>
    <property type="match status" value="1"/>
</dbReference>
<keyword evidence="3" id="KW-0812">Transmembrane</keyword>
<feature type="transmembrane region" description="Helical" evidence="3">
    <location>
        <begin position="120"/>
        <end position="144"/>
    </location>
</feature>
<dbReference type="Gene3D" id="3.30.40.10">
    <property type="entry name" value="Zinc/RING finger domain, C3HC4 (zinc finger)"/>
    <property type="match status" value="1"/>
</dbReference>
<evidence type="ECO:0000313" key="5">
    <source>
        <dbReference type="EMBL" id="AYV79065.1"/>
    </source>
</evidence>
<keyword evidence="3" id="KW-1133">Transmembrane helix</keyword>
<keyword evidence="1" id="KW-0479">Metal-binding</keyword>
<dbReference type="SMART" id="SM00184">
    <property type="entry name" value="RING"/>
    <property type="match status" value="1"/>
</dbReference>
<reference evidence="5" key="1">
    <citation type="submission" date="2018-10" db="EMBL/GenBank/DDBJ databases">
        <title>Hidden diversity of soil giant viruses.</title>
        <authorList>
            <person name="Schulz F."/>
            <person name="Alteio L."/>
            <person name="Goudeau D."/>
            <person name="Ryan E.M."/>
            <person name="Malmstrom R.R."/>
            <person name="Blanchard J."/>
            <person name="Woyke T."/>
        </authorList>
    </citation>
    <scope>NUCLEOTIDE SEQUENCE</scope>
    <source>
        <strain evidence="5">FNV1</strain>
    </source>
</reference>
<evidence type="ECO:0000259" key="4">
    <source>
        <dbReference type="PROSITE" id="PS50089"/>
    </source>
</evidence>
<evidence type="ECO:0000256" key="2">
    <source>
        <dbReference type="SAM" id="MobiDB-lite"/>
    </source>
</evidence>
<dbReference type="SUPFAM" id="SSF57850">
    <property type="entry name" value="RING/U-box"/>
    <property type="match status" value="1"/>
</dbReference>
<dbReference type="GO" id="GO:0008270">
    <property type="term" value="F:zinc ion binding"/>
    <property type="evidence" value="ECO:0007669"/>
    <property type="project" value="UniProtKB-KW"/>
</dbReference>
<keyword evidence="3" id="KW-0472">Membrane</keyword>
<sequence>MSESESHNEGKSESGESEQWLSPKTARYCTQFLCISWLYQMAKMITVLVLYTREGYCGLPIAWCLMDAMLSAYQFMHYSGFVEGNTHMSVCYFVSYLIWYILGVVSVVESTCPPTLHEFLKAIFIINGVTQMLTFIWIITSSMLNSMDTTNRRIARRIYTLPIVNRIFIQHNVLYWKYGAQHTRFTICTICNKNYGANARMASLECGHAYHDHCIISLLDKRLPCPTCPASSVPSTPADDTGNEIIGDSSV</sequence>
<name>A0A3G4ZVZ7_9VIRU</name>
<organism evidence="5">
    <name type="scientific">Faunusvirus sp</name>
    <dbReference type="NCBI Taxonomy" id="2487766"/>
    <lineage>
        <taxon>Viruses</taxon>
        <taxon>Varidnaviria</taxon>
        <taxon>Bamfordvirae</taxon>
        <taxon>Nucleocytoviricota</taxon>
        <taxon>Megaviricetes</taxon>
        <taxon>Imitervirales</taxon>
        <taxon>Mimiviridae</taxon>
    </lineage>
</organism>
<feature type="transmembrane region" description="Helical" evidence="3">
    <location>
        <begin position="90"/>
        <end position="108"/>
    </location>
</feature>
<keyword evidence="1" id="KW-0863">Zinc-finger</keyword>
<dbReference type="InterPro" id="IPR013083">
    <property type="entry name" value="Znf_RING/FYVE/PHD"/>
</dbReference>
<protein>
    <recommendedName>
        <fullName evidence="4">RING-type domain-containing protein</fullName>
    </recommendedName>
</protein>
<proteinExistence type="predicted"/>
<gene>
    <name evidence="5" type="ORF">Faunusvirus2_12</name>
</gene>
<keyword evidence="1" id="KW-0862">Zinc</keyword>
<dbReference type="Pfam" id="PF13639">
    <property type="entry name" value="zf-RING_2"/>
    <property type="match status" value="1"/>
</dbReference>
<evidence type="ECO:0000256" key="3">
    <source>
        <dbReference type="SAM" id="Phobius"/>
    </source>
</evidence>